<dbReference type="EMBL" id="RBKU01000001">
    <property type="protein sequence ID" value="RKR82290.1"/>
    <property type="molecule type" value="Genomic_DNA"/>
</dbReference>
<gene>
    <name evidence="1" type="ORF">BDD43_2466</name>
</gene>
<keyword evidence="2" id="KW-1185">Reference proteome</keyword>
<evidence type="ECO:0000313" key="1">
    <source>
        <dbReference type="EMBL" id="RKR82290.1"/>
    </source>
</evidence>
<organism evidence="1 2">
    <name type="scientific">Mucilaginibacter gracilis</name>
    <dbReference type="NCBI Taxonomy" id="423350"/>
    <lineage>
        <taxon>Bacteria</taxon>
        <taxon>Pseudomonadati</taxon>
        <taxon>Bacteroidota</taxon>
        <taxon>Sphingobacteriia</taxon>
        <taxon>Sphingobacteriales</taxon>
        <taxon>Sphingobacteriaceae</taxon>
        <taxon>Mucilaginibacter</taxon>
    </lineage>
</organism>
<protein>
    <submittedName>
        <fullName evidence="1">Uncharacterized protein</fullName>
    </submittedName>
</protein>
<name>A0A495J000_9SPHI</name>
<reference evidence="1 2" key="1">
    <citation type="submission" date="2018-10" db="EMBL/GenBank/DDBJ databases">
        <title>Genomic Encyclopedia of Archaeal and Bacterial Type Strains, Phase II (KMG-II): from individual species to whole genera.</title>
        <authorList>
            <person name="Goeker M."/>
        </authorList>
    </citation>
    <scope>NUCLEOTIDE SEQUENCE [LARGE SCALE GENOMIC DNA]</scope>
    <source>
        <strain evidence="1 2">DSM 18602</strain>
    </source>
</reference>
<accession>A0A495J000</accession>
<proteinExistence type="predicted"/>
<sequence length="45" mass="4874">MFHIKIHSGENAENNCHIAQQALAVGKTELSWLSAIGNNLPCLAQ</sequence>
<dbReference type="AlphaFoldDB" id="A0A495J000"/>
<comment type="caution">
    <text evidence="1">The sequence shown here is derived from an EMBL/GenBank/DDBJ whole genome shotgun (WGS) entry which is preliminary data.</text>
</comment>
<dbReference type="Proteomes" id="UP000268007">
    <property type="component" value="Unassembled WGS sequence"/>
</dbReference>
<evidence type="ECO:0000313" key="2">
    <source>
        <dbReference type="Proteomes" id="UP000268007"/>
    </source>
</evidence>